<dbReference type="Gene3D" id="3.30.559.10">
    <property type="entry name" value="Chloramphenicol acetyltransferase-like domain"/>
    <property type="match status" value="1"/>
</dbReference>
<accession>A0AA95SNA9</accession>
<gene>
    <name evidence="1" type="ORF">PFX98_19360</name>
</gene>
<name>A0AA95SNA9_9BURK</name>
<keyword evidence="2" id="KW-1185">Reference proteome</keyword>
<dbReference type="PANTHER" id="PTHR38474">
    <property type="entry name" value="SLR0299 PROTEIN"/>
    <property type="match status" value="1"/>
</dbReference>
<evidence type="ECO:0000313" key="1">
    <source>
        <dbReference type="EMBL" id="WIT11045.1"/>
    </source>
</evidence>
<dbReference type="SUPFAM" id="SSF52777">
    <property type="entry name" value="CoA-dependent acyltransferases"/>
    <property type="match status" value="1"/>
</dbReference>
<dbReference type="Pfam" id="PF00302">
    <property type="entry name" value="CAT"/>
    <property type="match status" value="1"/>
</dbReference>
<organism evidence="1 2">
    <name type="scientific">Paucibacter sediminis</name>
    <dbReference type="NCBI Taxonomy" id="3019553"/>
    <lineage>
        <taxon>Bacteria</taxon>
        <taxon>Pseudomonadati</taxon>
        <taxon>Pseudomonadota</taxon>
        <taxon>Betaproteobacteria</taxon>
        <taxon>Burkholderiales</taxon>
        <taxon>Sphaerotilaceae</taxon>
        <taxon>Roseateles</taxon>
    </lineage>
</organism>
<proteinExistence type="predicted"/>
<dbReference type="SMART" id="SM01059">
    <property type="entry name" value="CAT"/>
    <property type="match status" value="1"/>
</dbReference>
<reference evidence="1" key="1">
    <citation type="submission" date="2023-01" db="EMBL/GenBank/DDBJ databases">
        <title>Whole genome sequence of Paucibacter sp. S2-9 isolated from pond sediment.</title>
        <authorList>
            <person name="Jung J.Y."/>
        </authorList>
    </citation>
    <scope>NUCLEOTIDE SEQUENCE</scope>
    <source>
        <strain evidence="1">S2-9</strain>
    </source>
</reference>
<sequence length="217" mass="24335">MPRSPRLIDLNSWPRRHSFEFFRQLNQPYFSLCTRVELSGLLARAKAQAEATPFLAYHHALLATANEFACFRQRIVDGQVIEYAQVDASTTVLRSDESLAFADLAYHADFGRFVREARASLAAARASDPDAIVSNKLPRQDMIHTTVIPWLSFSSFSHPRQLGSGDAIPKFALGRYEPEPGSGRLWMPVHVEVHHALMDGLHVGRFFAALQARMSQG</sequence>
<dbReference type="RefSeq" id="WP_285232123.1">
    <property type="nucleotide sequence ID" value="NZ_CP116346.1"/>
</dbReference>
<dbReference type="InterPro" id="IPR001707">
    <property type="entry name" value="Cmp_AcTrfase"/>
</dbReference>
<dbReference type="InterPro" id="IPR023213">
    <property type="entry name" value="CAT-like_dom_sf"/>
</dbReference>
<evidence type="ECO:0000313" key="2">
    <source>
        <dbReference type="Proteomes" id="UP001177769"/>
    </source>
</evidence>
<dbReference type="GO" id="GO:0008811">
    <property type="term" value="F:chloramphenicol O-acetyltransferase activity"/>
    <property type="evidence" value="ECO:0007669"/>
    <property type="project" value="InterPro"/>
</dbReference>
<dbReference type="KEGG" id="pais:PFX98_19360"/>
<dbReference type="EMBL" id="CP116346">
    <property type="protein sequence ID" value="WIT11045.1"/>
    <property type="molecule type" value="Genomic_DNA"/>
</dbReference>
<dbReference type="PANTHER" id="PTHR38474:SF1">
    <property type="entry name" value="SLR0299 PROTEIN"/>
    <property type="match status" value="1"/>
</dbReference>
<dbReference type="AlphaFoldDB" id="A0AA95SNA9"/>
<protein>
    <submittedName>
        <fullName evidence="1">CatA-like O-acetyltransferase</fullName>
    </submittedName>
</protein>
<dbReference type="Proteomes" id="UP001177769">
    <property type="component" value="Chromosome"/>
</dbReference>